<dbReference type="GO" id="GO:0008284">
    <property type="term" value="P:positive regulation of cell population proliferation"/>
    <property type="evidence" value="ECO:0007669"/>
    <property type="project" value="InterPro"/>
</dbReference>
<dbReference type="GO" id="GO:0045892">
    <property type="term" value="P:negative regulation of DNA-templated transcription"/>
    <property type="evidence" value="ECO:0007669"/>
    <property type="project" value="InterPro"/>
</dbReference>
<organism evidence="4 5">
    <name type="scientific">Enhydra lutris kenyoni</name>
    <name type="common">northern sea otter</name>
    <dbReference type="NCBI Taxonomy" id="391180"/>
    <lineage>
        <taxon>Eukaryota</taxon>
        <taxon>Metazoa</taxon>
        <taxon>Chordata</taxon>
        <taxon>Craniata</taxon>
        <taxon>Vertebrata</taxon>
        <taxon>Euteleostomi</taxon>
        <taxon>Mammalia</taxon>
        <taxon>Eutheria</taxon>
        <taxon>Laurasiatheria</taxon>
        <taxon>Carnivora</taxon>
        <taxon>Caniformia</taxon>
        <taxon>Musteloidea</taxon>
        <taxon>Mustelidae</taxon>
        <taxon>Lutrinae</taxon>
        <taxon>Enhydra</taxon>
    </lineage>
</organism>
<evidence type="ECO:0000256" key="1">
    <source>
        <dbReference type="ARBA" id="ARBA00009608"/>
    </source>
</evidence>
<proteinExistence type="inferred from homology"/>
<dbReference type="OrthoDB" id="9802850at2759"/>
<gene>
    <name evidence="5" type="primary">LOC111142424</name>
</gene>
<evidence type="ECO:0000313" key="4">
    <source>
        <dbReference type="Proteomes" id="UP000248482"/>
    </source>
</evidence>
<dbReference type="PANTHER" id="PTHR14224">
    <property type="entry name" value="SIMILAR TO PREFERENTIALLY EXPRESSED ANTIGEN IN MELANOMA-LIKE 3"/>
    <property type="match status" value="1"/>
</dbReference>
<dbReference type="KEGG" id="elk:111142424"/>
<dbReference type="GeneID" id="111142424"/>
<dbReference type="PANTHER" id="PTHR14224:SF95">
    <property type="entry name" value="MELANOMA ANTIGEN PREFERENTIALLY EXPRESSED IN TUMORS-LIKE"/>
    <property type="match status" value="1"/>
</dbReference>
<dbReference type="InterPro" id="IPR026271">
    <property type="entry name" value="PRAME"/>
</dbReference>
<evidence type="ECO:0000313" key="5">
    <source>
        <dbReference type="RefSeq" id="XP_022351196.1"/>
    </source>
</evidence>
<dbReference type="InterPro" id="IPR050694">
    <property type="entry name" value="LRRC14/PRAME"/>
</dbReference>
<dbReference type="GO" id="GO:0045596">
    <property type="term" value="P:negative regulation of cell differentiation"/>
    <property type="evidence" value="ECO:0007669"/>
    <property type="project" value="InterPro"/>
</dbReference>
<keyword evidence="3" id="KW-0677">Repeat</keyword>
<comment type="similarity">
    <text evidence="1">Belongs to the PRAME family.</text>
</comment>
<sequence>MRRAWSAPGHAGSYHPKEKMNYHNLHLPWQRRKHDTCRSVEMSGQDPLSLLDLAAQSLLNDEDSAVRALEKLPVGLFPALSTAAFDGGHTKTVTAMVQAWPFPCLHLGSLRDQSITQDLLEAVLDGLELVPTSAACPRKSKLKVLDFTHDFEHSNWEECSETTPAPFVITHMLEEPEADPLAPSSKEQPPHHREPVEIHTDLFLGGLFGFFHLSGFPSYILQRVEKSHGCLRLRCRTLVINQVPLRSLVEILGMLELETIREVRLHHRSRFCFRSDLIQFFTHVGQMSNLGHLIMNDIPWDFPADCFSLLSPLGHLQKLHLIFGCLSGQLQKMLSGLQKPLETLVINGCRLTENDITYLSQSIHATHLKELVLCGNNLSQMVPGPLEVLLGEVSGTLQHLNLRSCRLKEAQLRALLPALCCCSHLRSLVFYDNVISTSGIMNVLQHLAALKELKRVQYPVPAECVVYLDEYRWGNLNRVELARVHAKLQEMLQALQRADMELTNSTSVA</sequence>
<dbReference type="PIRSF" id="PIRSF038286">
    <property type="entry name" value="PRAME"/>
    <property type="match status" value="1"/>
</dbReference>
<dbReference type="Gene3D" id="3.80.10.10">
    <property type="entry name" value="Ribonuclease Inhibitor"/>
    <property type="match status" value="1"/>
</dbReference>
<dbReference type="GO" id="GO:0005737">
    <property type="term" value="C:cytoplasm"/>
    <property type="evidence" value="ECO:0007669"/>
    <property type="project" value="TreeGrafter"/>
</dbReference>
<dbReference type="GO" id="GO:0043066">
    <property type="term" value="P:negative regulation of apoptotic process"/>
    <property type="evidence" value="ECO:0007669"/>
    <property type="project" value="InterPro"/>
</dbReference>
<protein>
    <submittedName>
        <fullName evidence="5">Melanoma antigen preferentially expressed in tumors</fullName>
    </submittedName>
</protein>
<dbReference type="SUPFAM" id="SSF52047">
    <property type="entry name" value="RNI-like"/>
    <property type="match status" value="1"/>
</dbReference>
<dbReference type="AlphaFoldDB" id="A0A2Y9ISB1"/>
<dbReference type="InterPro" id="IPR032675">
    <property type="entry name" value="LRR_dom_sf"/>
</dbReference>
<reference evidence="5" key="1">
    <citation type="submission" date="2025-08" db="UniProtKB">
        <authorList>
            <consortium name="RefSeq"/>
        </authorList>
    </citation>
    <scope>IDENTIFICATION</scope>
    <source>
        <tissue evidence="5">Blood</tissue>
    </source>
</reference>
<accession>A0A2Y9ISB1</accession>
<evidence type="ECO:0000256" key="3">
    <source>
        <dbReference type="ARBA" id="ARBA00022737"/>
    </source>
</evidence>
<dbReference type="Proteomes" id="UP000248482">
    <property type="component" value="Unplaced"/>
</dbReference>
<name>A0A2Y9ISB1_ENHLU</name>
<dbReference type="CTD" id="23532"/>
<evidence type="ECO:0000256" key="2">
    <source>
        <dbReference type="ARBA" id="ARBA00022614"/>
    </source>
</evidence>
<dbReference type="STRING" id="391180.A0A2Y9ISB1"/>
<keyword evidence="2" id="KW-0433">Leucine-rich repeat</keyword>
<keyword evidence="4" id="KW-1185">Reference proteome</keyword>
<dbReference type="RefSeq" id="XP_022351196.1">
    <property type="nucleotide sequence ID" value="XM_022495488.1"/>
</dbReference>